<organism evidence="1 2">
    <name type="scientific">Acinetobacter colistiniresistens</name>
    <dbReference type="NCBI Taxonomy" id="280145"/>
    <lineage>
        <taxon>Bacteria</taxon>
        <taxon>Pseudomonadati</taxon>
        <taxon>Pseudomonadota</taxon>
        <taxon>Gammaproteobacteria</taxon>
        <taxon>Moraxellales</taxon>
        <taxon>Moraxellaceae</taxon>
        <taxon>Acinetobacter</taxon>
    </lineage>
</organism>
<dbReference type="AlphaFoldDB" id="S3U0S6"/>
<evidence type="ECO:0000313" key="1">
    <source>
        <dbReference type="EMBL" id="EPG41500.1"/>
    </source>
</evidence>
<evidence type="ECO:0000313" key="2">
    <source>
        <dbReference type="Proteomes" id="UP000014559"/>
    </source>
</evidence>
<dbReference type="HOGENOM" id="CLU_206286_0_0_6"/>
<comment type="caution">
    <text evidence="1">The sequence shown here is derived from an EMBL/GenBank/DDBJ whole genome shotgun (WGS) entry which is preliminary data.</text>
</comment>
<reference evidence="1 2" key="1">
    <citation type="submission" date="2013-06" db="EMBL/GenBank/DDBJ databases">
        <title>The Genome Sequence of Acinetobacter sp. NIPH 2036.</title>
        <authorList>
            <consortium name="The Broad Institute Genome Sequencing Platform"/>
            <consortium name="The Broad Institute Genome Sequencing Center for Infectious Disease"/>
            <person name="Cerqueira G."/>
            <person name="Feldgarden M."/>
            <person name="Courvalin P."/>
            <person name="Perichon B."/>
            <person name="Grillot-Courvalin C."/>
            <person name="Clermont D."/>
            <person name="Rocha E."/>
            <person name="Yoon E.-J."/>
            <person name="Nemec A."/>
            <person name="Young S.K."/>
            <person name="Zeng Q."/>
            <person name="Gargeya S."/>
            <person name="Fitzgerald M."/>
            <person name="Abouelleil A."/>
            <person name="Alvarado L."/>
            <person name="Berlin A.M."/>
            <person name="Chapman S.B."/>
            <person name="Dewar J."/>
            <person name="Goldberg J."/>
            <person name="Griggs A."/>
            <person name="Gujja S."/>
            <person name="Hansen M."/>
            <person name="Howarth C."/>
            <person name="Imamovic A."/>
            <person name="Larimer J."/>
            <person name="McCowan C."/>
            <person name="Murphy C."/>
            <person name="Pearson M."/>
            <person name="Priest M."/>
            <person name="Roberts A."/>
            <person name="Saif S."/>
            <person name="Shea T."/>
            <person name="Sykes S."/>
            <person name="Wortman J."/>
            <person name="Nusbaum C."/>
            <person name="Birren B."/>
        </authorList>
    </citation>
    <scope>NUCLEOTIDE SEQUENCE [LARGE SCALE GENOMIC DNA]</scope>
    <source>
        <strain evidence="1 2">NIPH 2036</strain>
    </source>
</reference>
<dbReference type="EMBL" id="ATGK01000004">
    <property type="protein sequence ID" value="EPG41500.1"/>
    <property type="molecule type" value="Genomic_DNA"/>
</dbReference>
<protein>
    <submittedName>
        <fullName evidence="1">Uncharacterized protein</fullName>
    </submittedName>
</protein>
<dbReference type="Proteomes" id="UP000014559">
    <property type="component" value="Unassembled WGS sequence"/>
</dbReference>
<gene>
    <name evidence="1" type="ORF">F907_00372</name>
</gene>
<proteinExistence type="predicted"/>
<name>S3U0S6_9GAMM</name>
<accession>S3U0S6</accession>
<sequence>MGGSNRVKRLKDYKVTEQIPRLAVKVFPMQFGDDEVTRRIVLHHARRLILQHKEEIQKLAYK</sequence>
<dbReference type="PATRIC" id="fig|1217696.3.peg.360"/>